<feature type="compositionally biased region" description="Polar residues" evidence="1">
    <location>
        <begin position="389"/>
        <end position="399"/>
    </location>
</feature>
<dbReference type="EMBL" id="BTSY01000007">
    <property type="protein sequence ID" value="GMT35304.1"/>
    <property type="molecule type" value="Genomic_DNA"/>
</dbReference>
<accession>A0AAV5X0Q4</accession>
<dbReference type="Gene3D" id="3.30.160.60">
    <property type="entry name" value="Classic Zinc Finger"/>
    <property type="match status" value="1"/>
</dbReference>
<dbReference type="InterPro" id="IPR036236">
    <property type="entry name" value="Znf_C2H2_sf"/>
</dbReference>
<protein>
    <recommendedName>
        <fullName evidence="2">C2H2-type domain-containing protein</fullName>
    </recommendedName>
</protein>
<name>A0AAV5X0Q4_9BILA</name>
<keyword evidence="4" id="KW-1185">Reference proteome</keyword>
<evidence type="ECO:0000313" key="4">
    <source>
        <dbReference type="Proteomes" id="UP001432322"/>
    </source>
</evidence>
<feature type="domain" description="C2H2-type" evidence="2">
    <location>
        <begin position="214"/>
        <end position="234"/>
    </location>
</feature>
<reference evidence="3" key="1">
    <citation type="submission" date="2023-10" db="EMBL/GenBank/DDBJ databases">
        <title>Genome assembly of Pristionchus species.</title>
        <authorList>
            <person name="Yoshida K."/>
            <person name="Sommer R.J."/>
        </authorList>
    </citation>
    <scope>NUCLEOTIDE SEQUENCE</scope>
    <source>
        <strain evidence="3">RS5133</strain>
    </source>
</reference>
<feature type="region of interest" description="Disordered" evidence="1">
    <location>
        <begin position="389"/>
        <end position="420"/>
    </location>
</feature>
<feature type="non-terminal residue" evidence="3">
    <location>
        <position position="1"/>
    </location>
</feature>
<sequence>KCKKCGKYGFYDVHEYAAHYEACSPGKKKQFDVSSVGTMPLHFDPEKPSMEWGKKEEPLKAIPENIGNEMRPCPFCKSSFSPAQLLLHQKEEHSLEHFTNAPYKCGCCDEVGFYSHADYAEHGTKCTGVSPVHLHNNIYAITSEEVENRTGAKRIEIPSYRALISEERRKHGTFTSFNRPHTCPMCHVWCSSLKTLGHHFKDSHDLRNENLRPFLCGGCGVVFAESADLKVHLIYQENLGNMQCFDMATTHSNPTNRISDVKNANGQNVVQSTSQIRYVTKAPPSLPQFPSIRPLTSSAVRKPTVNPDLPYAKFVETPTISLSRLQAAEKRFNSYGVPLRRVSQLSKSPLSGERHQETRRKIQANRLQAQSIANCRQMASNGTLHSTVDFSSPLSNSSFPRPRTEVSPNETLPSPGPSFSRRLTINQFEALRNQKLRSTGQPASSSFSTSPDELRLQPMQLTPMQLQQLQRPAVL</sequence>
<dbReference type="Proteomes" id="UP001432322">
    <property type="component" value="Unassembled WGS sequence"/>
</dbReference>
<dbReference type="SUPFAM" id="SSF57667">
    <property type="entry name" value="beta-beta-alpha zinc fingers"/>
    <property type="match status" value="1"/>
</dbReference>
<evidence type="ECO:0000256" key="1">
    <source>
        <dbReference type="SAM" id="MobiDB-lite"/>
    </source>
</evidence>
<proteinExistence type="predicted"/>
<organism evidence="3 4">
    <name type="scientific">Pristionchus fissidentatus</name>
    <dbReference type="NCBI Taxonomy" id="1538716"/>
    <lineage>
        <taxon>Eukaryota</taxon>
        <taxon>Metazoa</taxon>
        <taxon>Ecdysozoa</taxon>
        <taxon>Nematoda</taxon>
        <taxon>Chromadorea</taxon>
        <taxon>Rhabditida</taxon>
        <taxon>Rhabditina</taxon>
        <taxon>Diplogasteromorpha</taxon>
        <taxon>Diplogasteroidea</taxon>
        <taxon>Neodiplogasteridae</taxon>
        <taxon>Pristionchus</taxon>
    </lineage>
</organism>
<feature type="domain" description="C2H2-type" evidence="2">
    <location>
        <begin position="71"/>
        <end position="93"/>
    </location>
</feature>
<gene>
    <name evidence="3" type="ORF">PFISCL1PPCAC_26601</name>
</gene>
<feature type="domain" description="C2H2-type" evidence="2">
    <location>
        <begin position="181"/>
        <end position="204"/>
    </location>
</feature>
<feature type="non-terminal residue" evidence="3">
    <location>
        <position position="475"/>
    </location>
</feature>
<dbReference type="AlphaFoldDB" id="A0AAV5X0Q4"/>
<dbReference type="SMART" id="SM00355">
    <property type="entry name" value="ZnF_C2H2"/>
    <property type="match status" value="3"/>
</dbReference>
<evidence type="ECO:0000259" key="2">
    <source>
        <dbReference type="SMART" id="SM00355"/>
    </source>
</evidence>
<comment type="caution">
    <text evidence="3">The sequence shown here is derived from an EMBL/GenBank/DDBJ whole genome shotgun (WGS) entry which is preliminary data.</text>
</comment>
<evidence type="ECO:0000313" key="3">
    <source>
        <dbReference type="EMBL" id="GMT35304.1"/>
    </source>
</evidence>
<dbReference type="InterPro" id="IPR013087">
    <property type="entry name" value="Znf_C2H2_type"/>
</dbReference>